<proteinExistence type="predicted"/>
<sequence>MAKHLLFIQGGGDEGYQADTTLVASLQELLGNEYDVNYPELTSNESASDFGWIEQIGRKISEAPGDVILAGHSLGASMLLKYLSENPVSKTIKGVFLIATPFWEGHEDWKAGLKLQENVADRLPKGIPFFFYHCQDDDEVPFSHLALYQQNLPQATFRELNRGGHQLDNALNAVAADMKSL</sequence>
<evidence type="ECO:0000313" key="1">
    <source>
        <dbReference type="EMBL" id="RYC68161.1"/>
    </source>
</evidence>
<dbReference type="InterPro" id="IPR010662">
    <property type="entry name" value="RBBP9/YdeN"/>
</dbReference>
<dbReference type="RefSeq" id="WP_077921442.1">
    <property type="nucleotide sequence ID" value="NZ_SBLB01000006.1"/>
</dbReference>
<dbReference type="Gene3D" id="3.40.50.1820">
    <property type="entry name" value="alpha/beta hydrolase"/>
    <property type="match status" value="1"/>
</dbReference>
<comment type="caution">
    <text evidence="1">The sequence shown here is derived from an EMBL/GenBank/DDBJ whole genome shotgun (WGS) entry which is preliminary data.</text>
</comment>
<dbReference type="PANTHER" id="PTHR15394:SF3">
    <property type="entry name" value="SERINE HYDROLASE RBBP9"/>
    <property type="match status" value="1"/>
</dbReference>
<name>A0A4Q2UKK5_9BACT</name>
<evidence type="ECO:0000313" key="2">
    <source>
        <dbReference type="Proteomes" id="UP000290407"/>
    </source>
</evidence>
<dbReference type="AlphaFoldDB" id="A0A4Q2UKK5"/>
<organism evidence="1 2">
    <name type="scientific">Spirosoma sordidisoli</name>
    <dbReference type="NCBI Taxonomy" id="2502893"/>
    <lineage>
        <taxon>Bacteria</taxon>
        <taxon>Pseudomonadati</taxon>
        <taxon>Bacteroidota</taxon>
        <taxon>Cytophagia</taxon>
        <taxon>Cytophagales</taxon>
        <taxon>Cytophagaceae</taxon>
        <taxon>Spirosoma</taxon>
    </lineage>
</organism>
<keyword evidence="2" id="KW-1185">Reference proteome</keyword>
<dbReference type="PANTHER" id="PTHR15394">
    <property type="entry name" value="SERINE HYDROLASE RBBP9"/>
    <property type="match status" value="1"/>
</dbReference>
<dbReference type="InterPro" id="IPR029058">
    <property type="entry name" value="AB_hydrolase_fold"/>
</dbReference>
<dbReference type="SUPFAM" id="SSF53474">
    <property type="entry name" value="alpha/beta-Hydrolases"/>
    <property type="match status" value="1"/>
</dbReference>
<protein>
    <recommendedName>
        <fullName evidence="3">Alpha/beta hydrolase</fullName>
    </recommendedName>
</protein>
<dbReference type="EMBL" id="SBLB01000006">
    <property type="protein sequence ID" value="RYC68161.1"/>
    <property type="molecule type" value="Genomic_DNA"/>
</dbReference>
<reference evidence="1 2" key="1">
    <citation type="submission" date="2019-01" db="EMBL/GenBank/DDBJ databases">
        <title>Spirosoma flava sp. nov., a propanil-degrading bacterium isolated from herbicide-contaminated soil.</title>
        <authorList>
            <person name="Zhang L."/>
            <person name="Jiang J.-D."/>
        </authorList>
    </citation>
    <scope>NUCLEOTIDE SEQUENCE [LARGE SCALE GENOMIC DNA]</scope>
    <source>
        <strain evidence="1 2">TY50</strain>
    </source>
</reference>
<dbReference type="Proteomes" id="UP000290407">
    <property type="component" value="Unassembled WGS sequence"/>
</dbReference>
<dbReference type="GO" id="GO:0016787">
    <property type="term" value="F:hydrolase activity"/>
    <property type="evidence" value="ECO:0007669"/>
    <property type="project" value="InterPro"/>
</dbReference>
<gene>
    <name evidence="1" type="ORF">EQG79_22185</name>
</gene>
<accession>A0A4Q2UKK5</accession>
<dbReference type="Pfam" id="PF06821">
    <property type="entry name" value="Ser_hydrolase"/>
    <property type="match status" value="1"/>
</dbReference>
<evidence type="ECO:0008006" key="3">
    <source>
        <dbReference type="Google" id="ProtNLM"/>
    </source>
</evidence>